<dbReference type="WBParaSite" id="Pan_g22383.t1">
    <property type="protein sequence ID" value="Pan_g22383.t1"/>
    <property type="gene ID" value="Pan_g22383"/>
</dbReference>
<dbReference type="Proteomes" id="UP000492821">
    <property type="component" value="Unassembled WGS sequence"/>
</dbReference>
<evidence type="ECO:0000313" key="1">
    <source>
        <dbReference type="Proteomes" id="UP000492821"/>
    </source>
</evidence>
<keyword evidence="1" id="KW-1185">Reference proteome</keyword>
<sequence length="118" mass="13666">MPYPIAKLAYGLRCRLSELATNIERYDLQIAAGNMSICPPKLQPIRQKAVMFKNLHGKISIEDDENDNRPLIFGKVDDLIYCKTIAMFILYTSLRIHWAFLDSFEYHLLEIVKNVDFG</sequence>
<dbReference type="AlphaFoldDB" id="A0A7E4ZWT4"/>
<proteinExistence type="predicted"/>
<reference evidence="1" key="1">
    <citation type="journal article" date="2013" name="Genetics">
        <title>The draft genome and transcriptome of Panagrellus redivivus are shaped by the harsh demands of a free-living lifestyle.</title>
        <authorList>
            <person name="Srinivasan J."/>
            <person name="Dillman A.R."/>
            <person name="Macchietto M.G."/>
            <person name="Heikkinen L."/>
            <person name="Lakso M."/>
            <person name="Fracchia K.M."/>
            <person name="Antoshechkin I."/>
            <person name="Mortazavi A."/>
            <person name="Wong G."/>
            <person name="Sternberg P.W."/>
        </authorList>
    </citation>
    <scope>NUCLEOTIDE SEQUENCE [LARGE SCALE GENOMIC DNA]</scope>
    <source>
        <strain evidence="1">MT8872</strain>
    </source>
</reference>
<evidence type="ECO:0000313" key="2">
    <source>
        <dbReference type="WBParaSite" id="Pan_g22383.t1"/>
    </source>
</evidence>
<protein>
    <submittedName>
        <fullName evidence="2">Reverse transcriptase domain-containing protein</fullName>
    </submittedName>
</protein>
<name>A0A7E4ZWT4_PANRE</name>
<organism evidence="1 2">
    <name type="scientific">Panagrellus redivivus</name>
    <name type="common">Microworm</name>
    <dbReference type="NCBI Taxonomy" id="6233"/>
    <lineage>
        <taxon>Eukaryota</taxon>
        <taxon>Metazoa</taxon>
        <taxon>Ecdysozoa</taxon>
        <taxon>Nematoda</taxon>
        <taxon>Chromadorea</taxon>
        <taxon>Rhabditida</taxon>
        <taxon>Tylenchina</taxon>
        <taxon>Panagrolaimomorpha</taxon>
        <taxon>Panagrolaimoidea</taxon>
        <taxon>Panagrolaimidae</taxon>
        <taxon>Panagrellus</taxon>
    </lineage>
</organism>
<accession>A0A7E4ZWT4</accession>
<reference evidence="2" key="2">
    <citation type="submission" date="2020-10" db="UniProtKB">
        <authorList>
            <consortium name="WormBaseParasite"/>
        </authorList>
    </citation>
    <scope>IDENTIFICATION</scope>
</reference>